<keyword evidence="1" id="KW-0687">Ribonucleoprotein</keyword>
<dbReference type="Proteomes" id="UP000008980">
    <property type="component" value="Chromosome 4"/>
</dbReference>
<feature type="non-terminal residue" evidence="1">
    <location>
        <position position="31"/>
    </location>
</feature>
<organism evidence="1 2">
    <name type="scientific">Leishmania donovani</name>
    <dbReference type="NCBI Taxonomy" id="5661"/>
    <lineage>
        <taxon>Eukaryota</taxon>
        <taxon>Discoba</taxon>
        <taxon>Euglenozoa</taxon>
        <taxon>Kinetoplastea</taxon>
        <taxon>Metakinetoplastina</taxon>
        <taxon>Trypanosomatida</taxon>
        <taxon>Trypanosomatidae</taxon>
        <taxon>Leishmaniinae</taxon>
        <taxon>Leishmania</taxon>
    </lineage>
</organism>
<dbReference type="GeneID" id="13391005"/>
<proteinExistence type="predicted"/>
<dbReference type="EMBL" id="FR799591">
    <property type="protein sequence ID" value="CBZ31433.1"/>
    <property type="molecule type" value="Genomic_DNA"/>
</dbReference>
<dbReference type="RefSeq" id="XP_003858157.1">
    <property type="nucleotide sequence ID" value="XM_003858109.1"/>
</dbReference>
<protein>
    <submittedName>
        <fullName evidence="1">60S ribosomal protein L10, putative</fullName>
    </submittedName>
</protein>
<dbReference type="KEGG" id="ldo:LDBPK_040950"/>
<keyword evidence="1" id="KW-0689">Ribosomal protein</keyword>
<dbReference type="GO" id="GO:0003735">
    <property type="term" value="F:structural constituent of ribosome"/>
    <property type="evidence" value="ECO:0007669"/>
    <property type="project" value="InterPro"/>
</dbReference>
<dbReference type="GO" id="GO:0005840">
    <property type="term" value="C:ribosome"/>
    <property type="evidence" value="ECO:0007669"/>
    <property type="project" value="UniProtKB-KW"/>
</dbReference>
<evidence type="ECO:0000313" key="2">
    <source>
        <dbReference type="Proteomes" id="UP000008980"/>
    </source>
</evidence>
<reference evidence="1 2" key="1">
    <citation type="journal article" date="2011" name="Genome Res.">
        <title>Whole genome sequencing of multiple Leishmania donovani clinical isolates provides insights into population structure and mechanisms of drug resistance.</title>
        <authorList>
            <person name="Downing T."/>
            <person name="Imamura H."/>
            <person name="Decuypere S."/>
            <person name="Clark T.G."/>
            <person name="Coombs G.H."/>
            <person name="Cotton J.A."/>
            <person name="Hilley J.D."/>
            <person name="de Doncker S."/>
            <person name="Maes I."/>
            <person name="Mottram J.C."/>
            <person name="Quail M.A."/>
            <person name="Rijal S."/>
            <person name="Sanders M."/>
            <person name="Schonian G."/>
            <person name="Stark O."/>
            <person name="Sundar S."/>
            <person name="Vanaerschot M."/>
            <person name="Hertz-Fowler C."/>
            <person name="Dujardin J.C."/>
            <person name="Berriman M."/>
        </authorList>
    </citation>
    <scope>NUCLEOTIDE SEQUENCE [LARGE SCALE GENOMIC DNA]</scope>
    <source>
        <strain evidence="1 2">BPK282A1</strain>
    </source>
</reference>
<dbReference type="AlphaFoldDB" id="E9B860"/>
<evidence type="ECO:0000313" key="1">
    <source>
        <dbReference type="EMBL" id="CBZ31433.1"/>
    </source>
</evidence>
<sequence>MARRPSRCYRFCKNKPYPKSRFCRGVPDPKI</sequence>
<dbReference type="GO" id="GO:0006412">
    <property type="term" value="P:translation"/>
    <property type="evidence" value="ECO:0007669"/>
    <property type="project" value="InterPro"/>
</dbReference>
<dbReference type="InterPro" id="IPR001197">
    <property type="entry name" value="Ribosomal_uL16_euk_arch"/>
</dbReference>
<dbReference type="SUPFAM" id="SSF54686">
    <property type="entry name" value="Ribosomal protein L16p/L10e"/>
    <property type="match status" value="1"/>
</dbReference>
<accession>E9B860</accession>
<dbReference type="Gene3D" id="3.90.1170.10">
    <property type="entry name" value="Ribosomal protein L10e/L16"/>
    <property type="match status" value="1"/>
</dbReference>
<name>E9B860_LEIDO</name>
<dbReference type="PANTHER" id="PTHR11726">
    <property type="entry name" value="60S RIBOSOMAL PROTEIN L10"/>
    <property type="match status" value="1"/>
</dbReference>
<gene>
    <name evidence="1" type="ORF">LDBPK_040950</name>
</gene>
<dbReference type="InterPro" id="IPR036920">
    <property type="entry name" value="Ribosomal_uL16_sf"/>
</dbReference>
<reference evidence="2" key="2">
    <citation type="submission" date="2011-02" db="EMBL/GenBank/DDBJ databases">
        <title>Whole genome sequencing of Leishmania donovani clinical lines reveals dynamic variation related to drug resistance.</title>
        <authorList>
            <person name="Downing T."/>
            <person name="Imamura H."/>
            <person name="Sanders M."/>
            <person name="Decuypere S."/>
            <person name="Hertz-Fowler C."/>
            <person name="Clark T.G."/>
            <person name="Rijal S."/>
            <person name="Sundar S."/>
            <person name="Quail M.A."/>
            <person name="De Doncker S."/>
            <person name="Maes I."/>
            <person name="Vanaerschot M."/>
            <person name="Stark O."/>
            <person name="Schonian G."/>
            <person name="Dujardin J.C."/>
            <person name="Berriman M."/>
        </authorList>
    </citation>
    <scope>NUCLEOTIDE SEQUENCE [LARGE SCALE GENOMIC DNA]</scope>
    <source>
        <strain evidence="2">BPK282A1</strain>
    </source>
</reference>
<dbReference type="FunFam" id="3.90.1170.10:FF:000006">
    <property type="entry name" value="60S ribosomal protein L10"/>
    <property type="match status" value="1"/>
</dbReference>